<dbReference type="AlphaFoldDB" id="A0A7Y9GHH6"/>
<comment type="caution">
    <text evidence="1">The sequence shown here is derived from an EMBL/GenBank/DDBJ whole genome shotgun (WGS) entry which is preliminary data.</text>
</comment>
<protein>
    <submittedName>
        <fullName evidence="1">Uncharacterized protein (DUF488 family)</fullName>
    </submittedName>
</protein>
<proteinExistence type="predicted"/>
<evidence type="ECO:0000313" key="1">
    <source>
        <dbReference type="EMBL" id="NYE16451.1"/>
    </source>
</evidence>
<accession>A0A7Y9GHH6</accession>
<dbReference type="RefSeq" id="WP_229809952.1">
    <property type="nucleotide sequence ID" value="NZ_BMRD01000002.1"/>
</dbReference>
<organism evidence="1 2">
    <name type="scientific">Actinomadura citrea</name>
    <dbReference type="NCBI Taxonomy" id="46158"/>
    <lineage>
        <taxon>Bacteria</taxon>
        <taxon>Bacillati</taxon>
        <taxon>Actinomycetota</taxon>
        <taxon>Actinomycetes</taxon>
        <taxon>Streptosporangiales</taxon>
        <taxon>Thermomonosporaceae</taxon>
        <taxon>Actinomadura</taxon>
    </lineage>
</organism>
<name>A0A7Y9GHH6_9ACTN</name>
<dbReference type="InterPro" id="IPR007438">
    <property type="entry name" value="DUF488"/>
</dbReference>
<dbReference type="PANTHER" id="PTHR39337">
    <property type="entry name" value="BLR5642 PROTEIN"/>
    <property type="match status" value="1"/>
</dbReference>
<dbReference type="Proteomes" id="UP000591272">
    <property type="component" value="Unassembled WGS sequence"/>
</dbReference>
<gene>
    <name evidence="1" type="ORF">BJ999_006747</name>
</gene>
<evidence type="ECO:0000313" key="2">
    <source>
        <dbReference type="Proteomes" id="UP000591272"/>
    </source>
</evidence>
<dbReference type="EMBL" id="JACCBT010000001">
    <property type="protein sequence ID" value="NYE16451.1"/>
    <property type="molecule type" value="Genomic_DNA"/>
</dbReference>
<keyword evidence="2" id="KW-1185">Reference proteome</keyword>
<reference evidence="1 2" key="1">
    <citation type="submission" date="2020-07" db="EMBL/GenBank/DDBJ databases">
        <title>Sequencing the genomes of 1000 actinobacteria strains.</title>
        <authorList>
            <person name="Klenk H.-P."/>
        </authorList>
    </citation>
    <scope>NUCLEOTIDE SEQUENCE [LARGE SCALE GENOMIC DNA]</scope>
    <source>
        <strain evidence="1 2">DSM 43461</strain>
    </source>
</reference>
<dbReference type="PANTHER" id="PTHR39337:SF1">
    <property type="entry name" value="BLR5642 PROTEIN"/>
    <property type="match status" value="1"/>
</dbReference>
<dbReference type="Pfam" id="PF04343">
    <property type="entry name" value="DUF488"/>
    <property type="match status" value="1"/>
</dbReference>
<sequence>MLKWVPRPKAVAKTADIARTEGEAVYIYDRHERLSGMSVTDQFTGQTGLTGIGYQGYDLASFLAQLSAEGVSLLVDVRLNPISRKRGFSKRALAEALDSVGIGYEHARPLGNPKENRAGFGGGPSELRDARQRFAEELDAPAAREWLSAIAGWATERRVALLCFEAEQERCHRDVVADAIAAEVHRFG</sequence>